<proteinExistence type="predicted"/>
<keyword evidence="3" id="KW-1185">Reference proteome</keyword>
<keyword evidence="1" id="KW-1133">Transmembrane helix</keyword>
<keyword evidence="1" id="KW-0812">Transmembrane</keyword>
<evidence type="ECO:0000313" key="2">
    <source>
        <dbReference type="EMBL" id="KAF7504073.1"/>
    </source>
</evidence>
<dbReference type="Proteomes" id="UP000606974">
    <property type="component" value="Unassembled WGS sequence"/>
</dbReference>
<reference evidence="2" key="1">
    <citation type="submission" date="2020-02" db="EMBL/GenBank/DDBJ databases">
        <authorList>
            <person name="Palmer J.M."/>
        </authorList>
    </citation>
    <scope>NUCLEOTIDE SEQUENCE</scope>
    <source>
        <strain evidence="2">EPUS1.4</strain>
        <tissue evidence="2">Thallus</tissue>
    </source>
</reference>
<dbReference type="EMBL" id="JAACFV010000150">
    <property type="protein sequence ID" value="KAF7504073.1"/>
    <property type="molecule type" value="Genomic_DNA"/>
</dbReference>
<keyword evidence="1" id="KW-0472">Membrane</keyword>
<organism evidence="2 3">
    <name type="scientific">Endocarpon pusillum</name>
    <dbReference type="NCBI Taxonomy" id="364733"/>
    <lineage>
        <taxon>Eukaryota</taxon>
        <taxon>Fungi</taxon>
        <taxon>Dikarya</taxon>
        <taxon>Ascomycota</taxon>
        <taxon>Pezizomycotina</taxon>
        <taxon>Eurotiomycetes</taxon>
        <taxon>Chaetothyriomycetidae</taxon>
        <taxon>Verrucariales</taxon>
        <taxon>Verrucariaceae</taxon>
        <taxon>Endocarpon</taxon>
    </lineage>
</organism>
<feature type="transmembrane region" description="Helical" evidence="1">
    <location>
        <begin position="66"/>
        <end position="90"/>
    </location>
</feature>
<dbReference type="AlphaFoldDB" id="A0A8H7E0Z3"/>
<protein>
    <submittedName>
        <fullName evidence="2">Uncharacterized protein</fullName>
    </submittedName>
</protein>
<sequence length="93" mass="10650">MIWAGLEILRGRTERSITEDYTSRLIELGCLRAGKAMANQALDHNEILISSLTKTSQFNIFQSRRILWTIFSSMFLGGAENVIFMPPAFFCFR</sequence>
<comment type="caution">
    <text evidence="2">The sequence shown here is derived from an EMBL/GenBank/DDBJ whole genome shotgun (WGS) entry which is preliminary data.</text>
</comment>
<evidence type="ECO:0000313" key="3">
    <source>
        <dbReference type="Proteomes" id="UP000606974"/>
    </source>
</evidence>
<gene>
    <name evidence="2" type="ORF">GJ744_002838</name>
</gene>
<name>A0A8H7E0Z3_9EURO</name>
<evidence type="ECO:0000256" key="1">
    <source>
        <dbReference type="SAM" id="Phobius"/>
    </source>
</evidence>
<accession>A0A8H7E0Z3</accession>